<gene>
    <name evidence="1" type="ORF">AJ78_06603</name>
</gene>
<dbReference type="EMBL" id="LGRN01000357">
    <property type="protein sequence ID" value="OJD12867.1"/>
    <property type="molecule type" value="Genomic_DNA"/>
</dbReference>
<name>A0A1J9PY94_9EURO</name>
<comment type="caution">
    <text evidence="1">The sequence shown here is derived from an EMBL/GenBank/DDBJ whole genome shotgun (WGS) entry which is preliminary data.</text>
</comment>
<reference evidence="1 2" key="1">
    <citation type="submission" date="2015-07" db="EMBL/GenBank/DDBJ databases">
        <title>Emmonsia species relationships and genome sequence.</title>
        <authorList>
            <consortium name="The Broad Institute Genomics Platform"/>
            <person name="Cuomo C.A."/>
            <person name="Munoz J.F."/>
            <person name="Imamovic A."/>
            <person name="Priest M.E."/>
            <person name="Young S."/>
            <person name="Clay O.K."/>
            <person name="McEwen J.G."/>
        </authorList>
    </citation>
    <scope>NUCLEOTIDE SEQUENCE [LARGE SCALE GENOMIC DNA]</scope>
    <source>
        <strain evidence="1 2">UAMH 9510</strain>
    </source>
</reference>
<dbReference type="Proteomes" id="UP000182235">
    <property type="component" value="Unassembled WGS sequence"/>
</dbReference>
<dbReference type="AlphaFoldDB" id="A0A1J9PY94"/>
<evidence type="ECO:0000313" key="2">
    <source>
        <dbReference type="Proteomes" id="UP000182235"/>
    </source>
</evidence>
<accession>A0A1J9PY94</accession>
<sequence>MASVRPTFSLCEKLSGEKGQSSSRWLLKLEWELRGSKVNGAIPAEEVLPAIIILLTGEAEKWIQEKPLLARLLDNPTEDNNTTFLEAFKNQFSEQSTKDKTLRRFGIKDQIATSVAMRRKPEILLPEAVIDKWVRGLVKTRTRIKLIKVSDELSTLSSAYHKAMNFEKAE</sequence>
<evidence type="ECO:0008006" key="3">
    <source>
        <dbReference type="Google" id="ProtNLM"/>
    </source>
</evidence>
<protein>
    <recommendedName>
        <fullName evidence="3">Retrotransposon gag domain-containing protein</fullName>
    </recommendedName>
</protein>
<evidence type="ECO:0000313" key="1">
    <source>
        <dbReference type="EMBL" id="OJD12867.1"/>
    </source>
</evidence>
<dbReference type="OrthoDB" id="4188610at2759"/>
<keyword evidence="2" id="KW-1185">Reference proteome</keyword>
<proteinExistence type="predicted"/>
<organism evidence="1 2">
    <name type="scientific">Emergomyces pasteurianus Ep9510</name>
    <dbReference type="NCBI Taxonomy" id="1447872"/>
    <lineage>
        <taxon>Eukaryota</taxon>
        <taxon>Fungi</taxon>
        <taxon>Dikarya</taxon>
        <taxon>Ascomycota</taxon>
        <taxon>Pezizomycotina</taxon>
        <taxon>Eurotiomycetes</taxon>
        <taxon>Eurotiomycetidae</taxon>
        <taxon>Onygenales</taxon>
        <taxon>Ajellomycetaceae</taxon>
        <taxon>Emergomyces</taxon>
    </lineage>
</organism>
<dbReference type="STRING" id="1447872.A0A1J9PY94"/>
<dbReference type="VEuPathDB" id="FungiDB:AJ78_06603"/>